<keyword evidence="4" id="KW-1185">Reference proteome</keyword>
<protein>
    <recommendedName>
        <fullName evidence="2">Roadblock/LAMTOR2 domain-containing protein</fullName>
    </recommendedName>
</protein>
<dbReference type="Proteomes" id="UP001314263">
    <property type="component" value="Unassembled WGS sequence"/>
</dbReference>
<sequence length="96" mass="10622">MVSASDEAIHNALQRLLKRKGYVIMDKAGVPIQTSFEVGLVPPLVYLADDMVRDVDPQDELQFLRVRSAKQELMVSAHPEYTLLVVQSTGAQIAAK</sequence>
<dbReference type="SMART" id="SM00960">
    <property type="entry name" value="Robl_LC7"/>
    <property type="match status" value="1"/>
</dbReference>
<gene>
    <name evidence="3" type="ORF">CVIRNUC_002541</name>
</gene>
<accession>A0AAV1HVZ9</accession>
<dbReference type="AlphaFoldDB" id="A0AAV1HVZ9"/>
<evidence type="ECO:0000313" key="3">
    <source>
        <dbReference type="EMBL" id="CAK0757456.1"/>
    </source>
</evidence>
<proteinExistence type="inferred from homology"/>
<feature type="domain" description="Roadblock/LAMTOR2" evidence="2">
    <location>
        <begin position="6"/>
        <end position="87"/>
    </location>
</feature>
<organism evidence="3 4">
    <name type="scientific">Coccomyxa viridis</name>
    <dbReference type="NCBI Taxonomy" id="1274662"/>
    <lineage>
        <taxon>Eukaryota</taxon>
        <taxon>Viridiplantae</taxon>
        <taxon>Chlorophyta</taxon>
        <taxon>core chlorophytes</taxon>
        <taxon>Trebouxiophyceae</taxon>
        <taxon>Trebouxiophyceae incertae sedis</taxon>
        <taxon>Coccomyxaceae</taxon>
        <taxon>Coccomyxa</taxon>
    </lineage>
</organism>
<reference evidence="3 4" key="1">
    <citation type="submission" date="2023-10" db="EMBL/GenBank/DDBJ databases">
        <authorList>
            <person name="Maclean D."/>
            <person name="Macfadyen A."/>
        </authorList>
    </citation>
    <scope>NUCLEOTIDE SEQUENCE [LARGE SCALE GENOMIC DNA]</scope>
</reference>
<name>A0AAV1HVZ9_9CHLO</name>
<dbReference type="EMBL" id="CAUYUE010000003">
    <property type="protein sequence ID" value="CAK0757456.1"/>
    <property type="molecule type" value="Genomic_DNA"/>
</dbReference>
<evidence type="ECO:0000259" key="2">
    <source>
        <dbReference type="SMART" id="SM00960"/>
    </source>
</evidence>
<comment type="caution">
    <text evidence="3">The sequence shown here is derived from an EMBL/GenBank/DDBJ whole genome shotgun (WGS) entry which is preliminary data.</text>
</comment>
<evidence type="ECO:0000256" key="1">
    <source>
        <dbReference type="ARBA" id="ARBA00007191"/>
    </source>
</evidence>
<dbReference type="InterPro" id="IPR004942">
    <property type="entry name" value="Roadblock/LAMTOR2_dom"/>
</dbReference>
<dbReference type="SUPFAM" id="SSF103196">
    <property type="entry name" value="Roadblock/LC7 domain"/>
    <property type="match status" value="1"/>
</dbReference>
<dbReference type="Pfam" id="PF03259">
    <property type="entry name" value="Robl_LC7"/>
    <property type="match status" value="1"/>
</dbReference>
<comment type="similarity">
    <text evidence="1">Belongs to the GAMAD family.</text>
</comment>
<evidence type="ECO:0000313" key="4">
    <source>
        <dbReference type="Proteomes" id="UP001314263"/>
    </source>
</evidence>
<dbReference type="Gene3D" id="3.30.450.30">
    <property type="entry name" value="Dynein light chain 2a, cytoplasmic"/>
    <property type="match status" value="1"/>
</dbReference>
<dbReference type="PANTHER" id="PTHR10779">
    <property type="entry name" value="DYNEIN LIGHT CHAIN ROADBLOCK"/>
    <property type="match status" value="1"/>
</dbReference>